<dbReference type="PANTHER" id="PTHR30146:SF138">
    <property type="entry name" value="TRANSCRIPTIONAL REGULATORY PROTEIN"/>
    <property type="match status" value="1"/>
</dbReference>
<feature type="domain" description="HTH lacI-type" evidence="4">
    <location>
        <begin position="1"/>
        <end position="51"/>
    </location>
</feature>
<proteinExistence type="predicted"/>
<comment type="caution">
    <text evidence="5">The sequence shown here is derived from an EMBL/GenBank/DDBJ whole genome shotgun (WGS) entry which is preliminary data.</text>
</comment>
<keyword evidence="3" id="KW-0804">Transcription</keyword>
<evidence type="ECO:0000256" key="3">
    <source>
        <dbReference type="ARBA" id="ARBA00023163"/>
    </source>
</evidence>
<dbReference type="RefSeq" id="WP_345361545.1">
    <property type="nucleotide sequence ID" value="NZ_BAABII010000005.1"/>
</dbReference>
<dbReference type="SUPFAM" id="SSF47413">
    <property type="entry name" value="lambda repressor-like DNA-binding domains"/>
    <property type="match status" value="1"/>
</dbReference>
<keyword evidence="6" id="KW-1185">Reference proteome</keyword>
<protein>
    <submittedName>
        <fullName evidence="5">Substrate-binding domain-containing protein</fullName>
    </submittedName>
</protein>
<dbReference type="Gene3D" id="1.10.260.40">
    <property type="entry name" value="lambda repressor-like DNA-binding domains"/>
    <property type="match status" value="1"/>
</dbReference>
<dbReference type="SUPFAM" id="SSF53822">
    <property type="entry name" value="Periplasmic binding protein-like I"/>
    <property type="match status" value="1"/>
</dbReference>
<keyword evidence="1" id="KW-0805">Transcription regulation</keyword>
<dbReference type="EMBL" id="JBGEHV010000043">
    <property type="protein sequence ID" value="MEY8041824.1"/>
    <property type="molecule type" value="Genomic_DNA"/>
</dbReference>
<dbReference type="CDD" id="cd01392">
    <property type="entry name" value="HTH_LacI"/>
    <property type="match status" value="1"/>
</dbReference>
<dbReference type="Pfam" id="PF00356">
    <property type="entry name" value="LacI"/>
    <property type="match status" value="1"/>
</dbReference>
<dbReference type="InterPro" id="IPR010982">
    <property type="entry name" value="Lambda_DNA-bd_dom_sf"/>
</dbReference>
<evidence type="ECO:0000313" key="5">
    <source>
        <dbReference type="EMBL" id="MEY8041824.1"/>
    </source>
</evidence>
<dbReference type="CDD" id="cd06279">
    <property type="entry name" value="PBP1_LacI-like"/>
    <property type="match status" value="1"/>
</dbReference>
<dbReference type="InterPro" id="IPR028082">
    <property type="entry name" value="Peripla_BP_I"/>
</dbReference>
<sequence>MAQVAQVSQATVSYAYTRPEKISSALRDRVLRIADEIGYAGPNPGGQNLRTGHFGALGLMMTDSLALAFDDPATTYLLRGIAEVGELAEVALTLLPFPAADIARSADERDAHAARVALRSAVDGFLAYAMPDRHPALDAVRRRGAPMVVIDSPLLPGVPSVGIRDRRGAEQAARHLLELGHRRIGVLVDRLAPDGRRGVVPRGRFRRIRDRVARERIGGYRSAFAAHGLDFGRTTVVEAGGFNRALSLRAARTLLDEGGFTAVLASTDVLALAALDVLAERGARVPEDISVTGFDDLPAAATAGLTTVSQPLVEKGRRAADMLVEVMRGGTGKRLLLPTELVSRDSTAPPR</sequence>
<gene>
    <name evidence="5" type="ORF">AB8O55_20640</name>
</gene>
<dbReference type="PANTHER" id="PTHR30146">
    <property type="entry name" value="LACI-RELATED TRANSCRIPTIONAL REPRESSOR"/>
    <property type="match status" value="1"/>
</dbReference>
<reference evidence="5 6" key="1">
    <citation type="submission" date="2024-08" db="EMBL/GenBank/DDBJ databases">
        <title>Genome mining of Saccharopolyspora cebuensis PGLac3 from Nigerian medicinal plant.</title>
        <authorList>
            <person name="Ezeobiora C.E."/>
            <person name="Igbokwe N.H."/>
            <person name="Amin D.H."/>
            <person name="Mendie U.E."/>
        </authorList>
    </citation>
    <scope>NUCLEOTIDE SEQUENCE [LARGE SCALE GENOMIC DNA]</scope>
    <source>
        <strain evidence="5 6">PGLac3</strain>
    </source>
</reference>
<dbReference type="Proteomes" id="UP001564626">
    <property type="component" value="Unassembled WGS sequence"/>
</dbReference>
<dbReference type="Pfam" id="PF13377">
    <property type="entry name" value="Peripla_BP_3"/>
    <property type="match status" value="1"/>
</dbReference>
<evidence type="ECO:0000313" key="6">
    <source>
        <dbReference type="Proteomes" id="UP001564626"/>
    </source>
</evidence>
<dbReference type="Gene3D" id="3.40.50.2300">
    <property type="match status" value="2"/>
</dbReference>
<evidence type="ECO:0000256" key="2">
    <source>
        <dbReference type="ARBA" id="ARBA00023125"/>
    </source>
</evidence>
<name>A0ABV4CL49_9PSEU</name>
<dbReference type="InterPro" id="IPR046335">
    <property type="entry name" value="LacI/GalR-like_sensor"/>
</dbReference>
<evidence type="ECO:0000256" key="1">
    <source>
        <dbReference type="ARBA" id="ARBA00023015"/>
    </source>
</evidence>
<dbReference type="PROSITE" id="PS50932">
    <property type="entry name" value="HTH_LACI_2"/>
    <property type="match status" value="1"/>
</dbReference>
<dbReference type="InterPro" id="IPR000843">
    <property type="entry name" value="HTH_LacI"/>
</dbReference>
<evidence type="ECO:0000259" key="4">
    <source>
        <dbReference type="PROSITE" id="PS50932"/>
    </source>
</evidence>
<organism evidence="5 6">
    <name type="scientific">Saccharopolyspora cebuensis</name>
    <dbReference type="NCBI Taxonomy" id="418759"/>
    <lineage>
        <taxon>Bacteria</taxon>
        <taxon>Bacillati</taxon>
        <taxon>Actinomycetota</taxon>
        <taxon>Actinomycetes</taxon>
        <taxon>Pseudonocardiales</taxon>
        <taxon>Pseudonocardiaceae</taxon>
        <taxon>Saccharopolyspora</taxon>
    </lineage>
</organism>
<dbReference type="SMART" id="SM00354">
    <property type="entry name" value="HTH_LACI"/>
    <property type="match status" value="1"/>
</dbReference>
<keyword evidence="2" id="KW-0238">DNA-binding</keyword>
<accession>A0ABV4CL49</accession>